<comment type="function">
    <text evidence="1 8">Involved in ribosome biogenesis, probably through modulation of rDNA transcription.</text>
</comment>
<keyword evidence="6 8" id="KW-0804">Transcription</keyword>
<feature type="region of interest" description="Disordered" evidence="9">
    <location>
        <begin position="134"/>
        <end position="166"/>
    </location>
</feature>
<organism evidence="11">
    <name type="scientific">Candida tenuis (strain ATCC 10573 / BCRC 21748 / CBS 615 / JCM 9827 / NBRC 10315 / NRRL Y-1498 / VKM Y-70)</name>
    <name type="common">Yeast</name>
    <name type="synonym">Yamadazyma tenuis</name>
    <dbReference type="NCBI Taxonomy" id="590646"/>
    <lineage>
        <taxon>Eukaryota</taxon>
        <taxon>Fungi</taxon>
        <taxon>Dikarya</taxon>
        <taxon>Ascomycota</taxon>
        <taxon>Saccharomycotina</taxon>
        <taxon>Pichiomycetes</taxon>
        <taxon>Debaryomycetaceae</taxon>
        <taxon>Yamadazyma</taxon>
    </lineage>
</organism>
<dbReference type="STRING" id="590646.G3B6Y7"/>
<feature type="region of interest" description="Disordered" evidence="9">
    <location>
        <begin position="20"/>
        <end position="65"/>
    </location>
</feature>
<dbReference type="RefSeq" id="XP_006686844.1">
    <property type="nucleotide sequence ID" value="XM_006686781.1"/>
</dbReference>
<dbReference type="eggNOG" id="ENOG502S1G1">
    <property type="taxonomic scope" value="Eukaryota"/>
</dbReference>
<evidence type="ECO:0000313" key="11">
    <source>
        <dbReference type="Proteomes" id="UP000000707"/>
    </source>
</evidence>
<dbReference type="Proteomes" id="UP000000707">
    <property type="component" value="Unassembled WGS sequence"/>
</dbReference>
<feature type="compositionally biased region" description="Basic residues" evidence="9">
    <location>
        <begin position="134"/>
        <end position="148"/>
    </location>
</feature>
<gene>
    <name evidence="8" type="primary">RRT14</name>
    <name evidence="10" type="ORF">CANTEDRAFT_93825</name>
</gene>
<feature type="compositionally biased region" description="Basic residues" evidence="9">
    <location>
        <begin position="48"/>
        <end position="63"/>
    </location>
</feature>
<evidence type="ECO:0000256" key="2">
    <source>
        <dbReference type="ARBA" id="ARBA00004604"/>
    </source>
</evidence>
<accession>G3B6Y7</accession>
<evidence type="ECO:0000313" key="10">
    <source>
        <dbReference type="EMBL" id="EGV63051.1"/>
    </source>
</evidence>
<evidence type="ECO:0000256" key="1">
    <source>
        <dbReference type="ARBA" id="ARBA00002711"/>
    </source>
</evidence>
<dbReference type="KEGG" id="cten:18250331"/>
<dbReference type="OrthoDB" id="4069371at2759"/>
<keyword evidence="7 8" id="KW-0539">Nucleus</keyword>
<evidence type="ECO:0000256" key="9">
    <source>
        <dbReference type="SAM" id="MobiDB-lite"/>
    </source>
</evidence>
<evidence type="ECO:0000256" key="4">
    <source>
        <dbReference type="ARBA" id="ARBA00014115"/>
    </source>
</evidence>
<proteinExistence type="inferred from homology"/>
<sequence>MFSSSSAKAHSANLISKLTASIHTPETSSSKKPVSSTELLASQFSQPRSKKTIKKRNKTIQKKQLKDAKELKRVKYELIRSKAPATLPQEHQKYLKKLVKRNKNIILANDPDPTMEDFSTDALQSEILSFHKPAPKKSNKFRTFKKKSVPGLTPGLAPVDYESDSE</sequence>
<reference evidence="10 11" key="1">
    <citation type="journal article" date="2011" name="Proc. Natl. Acad. Sci. U.S.A.">
        <title>Comparative genomics of xylose-fermenting fungi for enhanced biofuel production.</title>
        <authorList>
            <person name="Wohlbach D.J."/>
            <person name="Kuo A."/>
            <person name="Sato T.K."/>
            <person name="Potts K.M."/>
            <person name="Salamov A.A."/>
            <person name="LaButti K.M."/>
            <person name="Sun H."/>
            <person name="Clum A."/>
            <person name="Pangilinan J.L."/>
            <person name="Lindquist E.A."/>
            <person name="Lucas S."/>
            <person name="Lapidus A."/>
            <person name="Jin M."/>
            <person name="Gunawan C."/>
            <person name="Balan V."/>
            <person name="Dale B.E."/>
            <person name="Jeffries T.W."/>
            <person name="Zinkel R."/>
            <person name="Barry K.W."/>
            <person name="Grigoriev I.V."/>
            <person name="Gasch A.P."/>
        </authorList>
    </citation>
    <scope>NUCLEOTIDE SEQUENCE [LARGE SCALE GENOMIC DNA]</scope>
    <source>
        <strain evidence="11">ATCC 10573 / BCRC 21748 / CBS 615 / JCM 9827 / NBRC 10315 / NRRL Y-1498 / VKM Y-70</strain>
    </source>
</reference>
<comment type="similarity">
    <text evidence="3 8">Belongs to the RRT14 family.</text>
</comment>
<evidence type="ECO:0000256" key="8">
    <source>
        <dbReference type="RuleBase" id="RU362137"/>
    </source>
</evidence>
<keyword evidence="11" id="KW-1185">Reference proteome</keyword>
<name>G3B6Y7_CANTC</name>
<protein>
    <recommendedName>
        <fullName evidence="4 8">Regulator of rDNA transcription 14</fullName>
    </recommendedName>
</protein>
<dbReference type="AlphaFoldDB" id="G3B6Y7"/>
<dbReference type="HOGENOM" id="CLU_095038_0_0_1"/>
<comment type="subcellular location">
    <subcellularLocation>
        <location evidence="2 8">Nucleus</location>
        <location evidence="2 8">Nucleolus</location>
    </subcellularLocation>
</comment>
<dbReference type="Pfam" id="PF17075">
    <property type="entry name" value="RRT14"/>
    <property type="match status" value="1"/>
</dbReference>
<evidence type="ECO:0000256" key="7">
    <source>
        <dbReference type="ARBA" id="ARBA00023242"/>
    </source>
</evidence>
<dbReference type="GO" id="GO:0005730">
    <property type="term" value="C:nucleolus"/>
    <property type="evidence" value="ECO:0007669"/>
    <property type="project" value="UniProtKB-SubCell"/>
</dbReference>
<feature type="compositionally biased region" description="Polar residues" evidence="9">
    <location>
        <begin position="20"/>
        <end position="47"/>
    </location>
</feature>
<evidence type="ECO:0000256" key="6">
    <source>
        <dbReference type="ARBA" id="ARBA00023163"/>
    </source>
</evidence>
<dbReference type="EMBL" id="GL996524">
    <property type="protein sequence ID" value="EGV63051.1"/>
    <property type="molecule type" value="Genomic_DNA"/>
</dbReference>
<evidence type="ECO:0000256" key="5">
    <source>
        <dbReference type="ARBA" id="ARBA00023015"/>
    </source>
</evidence>
<keyword evidence="5 8" id="KW-0805">Transcription regulation</keyword>
<dbReference type="GeneID" id="18250331"/>
<evidence type="ECO:0000256" key="3">
    <source>
        <dbReference type="ARBA" id="ARBA00007142"/>
    </source>
</evidence>
<dbReference type="InterPro" id="IPR031404">
    <property type="entry name" value="Rrt14"/>
</dbReference>